<feature type="transmembrane region" description="Helical" evidence="1">
    <location>
        <begin position="65"/>
        <end position="85"/>
    </location>
</feature>
<comment type="caution">
    <text evidence="2">The sequence shown here is derived from an EMBL/GenBank/DDBJ whole genome shotgun (WGS) entry which is preliminary data.</text>
</comment>
<evidence type="ECO:0000313" key="2">
    <source>
        <dbReference type="EMBL" id="KAK2145554.1"/>
    </source>
</evidence>
<keyword evidence="1" id="KW-0812">Transmembrane</keyword>
<protein>
    <submittedName>
        <fullName evidence="2">Uncharacterized protein</fullName>
    </submittedName>
</protein>
<gene>
    <name evidence="2" type="ORF">LSH36_674g01033</name>
</gene>
<proteinExistence type="predicted"/>
<accession>A0AAD9MWG7</accession>
<dbReference type="Proteomes" id="UP001208570">
    <property type="component" value="Unassembled WGS sequence"/>
</dbReference>
<keyword evidence="3" id="KW-1185">Reference proteome</keyword>
<dbReference type="AlphaFoldDB" id="A0AAD9MWG7"/>
<dbReference type="EMBL" id="JAODUP010000674">
    <property type="protein sequence ID" value="KAK2145554.1"/>
    <property type="molecule type" value="Genomic_DNA"/>
</dbReference>
<keyword evidence="1" id="KW-0472">Membrane</keyword>
<reference evidence="2" key="1">
    <citation type="journal article" date="2023" name="Mol. Biol. Evol.">
        <title>Third-Generation Sequencing Reveals the Adaptive Role of the Epigenome in Three Deep-Sea Polychaetes.</title>
        <authorList>
            <person name="Perez M."/>
            <person name="Aroh O."/>
            <person name="Sun Y."/>
            <person name="Lan Y."/>
            <person name="Juniper S.K."/>
            <person name="Young C.R."/>
            <person name="Angers B."/>
            <person name="Qian P.Y."/>
        </authorList>
    </citation>
    <scope>NUCLEOTIDE SEQUENCE</scope>
    <source>
        <strain evidence="2">P08H-3</strain>
    </source>
</reference>
<keyword evidence="1" id="KW-1133">Transmembrane helix</keyword>
<sequence length="98" mass="11288">MEIGETTKETGNDQQTDEMDTDWLIMHTYHSNRITNLKVNEIGSAFLQQLYFLSLEGVRLSKMQMCTMLVVCATDVTGLILTLYFPHNVVNFGFYRSK</sequence>
<name>A0AAD9MWG7_9ANNE</name>
<evidence type="ECO:0000256" key="1">
    <source>
        <dbReference type="SAM" id="Phobius"/>
    </source>
</evidence>
<organism evidence="2 3">
    <name type="scientific">Paralvinella palmiformis</name>
    <dbReference type="NCBI Taxonomy" id="53620"/>
    <lineage>
        <taxon>Eukaryota</taxon>
        <taxon>Metazoa</taxon>
        <taxon>Spiralia</taxon>
        <taxon>Lophotrochozoa</taxon>
        <taxon>Annelida</taxon>
        <taxon>Polychaeta</taxon>
        <taxon>Sedentaria</taxon>
        <taxon>Canalipalpata</taxon>
        <taxon>Terebellida</taxon>
        <taxon>Terebelliformia</taxon>
        <taxon>Alvinellidae</taxon>
        <taxon>Paralvinella</taxon>
    </lineage>
</organism>
<evidence type="ECO:0000313" key="3">
    <source>
        <dbReference type="Proteomes" id="UP001208570"/>
    </source>
</evidence>